<protein>
    <recommendedName>
        <fullName evidence="3">Ricin B lectin domain-containing protein</fullName>
    </recommendedName>
</protein>
<dbReference type="Proteomes" id="UP000280298">
    <property type="component" value="Chromosome"/>
</dbReference>
<gene>
    <name evidence="1" type="ORF">EJ357_30155</name>
</gene>
<organism evidence="1 2">
    <name type="scientific">Streptomyces cyaneochromogenes</name>
    <dbReference type="NCBI Taxonomy" id="2496836"/>
    <lineage>
        <taxon>Bacteria</taxon>
        <taxon>Bacillati</taxon>
        <taxon>Actinomycetota</taxon>
        <taxon>Actinomycetes</taxon>
        <taxon>Kitasatosporales</taxon>
        <taxon>Streptomycetaceae</taxon>
        <taxon>Streptomyces</taxon>
    </lineage>
</organism>
<dbReference type="KEGG" id="scya:EJ357_30155"/>
<sequence>MATSALAIGVTITGPASTARADDGGRWYIVNQYNGKCVQGHGRGKNLTLGTCKKKNAFQWQNYGSHQYVNFSESPGGEWGVLCMAQKGKDKPVSLKPCHDVDGVWQIASLNNGAKTPITNVKCGALQAVNTTTLKCGKVPANRKKMTWIIKYSLS</sequence>
<evidence type="ECO:0000313" key="1">
    <source>
        <dbReference type="EMBL" id="AZQ37186.1"/>
    </source>
</evidence>
<keyword evidence="2" id="KW-1185">Reference proteome</keyword>
<dbReference type="AlphaFoldDB" id="A0A3Q9ER13"/>
<dbReference type="EMBL" id="CP034539">
    <property type="protein sequence ID" value="AZQ37186.1"/>
    <property type="molecule type" value="Genomic_DNA"/>
</dbReference>
<proteinExistence type="predicted"/>
<dbReference type="RefSeq" id="WP_126394811.1">
    <property type="nucleotide sequence ID" value="NZ_CP034539.1"/>
</dbReference>
<evidence type="ECO:0000313" key="2">
    <source>
        <dbReference type="Proteomes" id="UP000280298"/>
    </source>
</evidence>
<name>A0A3Q9ER13_9ACTN</name>
<dbReference type="InterPro" id="IPR035992">
    <property type="entry name" value="Ricin_B-like_lectins"/>
</dbReference>
<dbReference type="OrthoDB" id="4254361at2"/>
<reference evidence="1 2" key="1">
    <citation type="journal article" date="2019" name="Int. J. Syst. Evol. Microbiol.">
        <title>Streptomyces cyaneochromogenes sp. nov., a blue pigment-producing actinomycete from manganese-contaminated soil.</title>
        <authorList>
            <person name="Tang X."/>
            <person name="Zhao J."/>
            <person name="Li K."/>
            <person name="Chen Z."/>
            <person name="Sun Y."/>
            <person name="Gao J."/>
        </authorList>
    </citation>
    <scope>NUCLEOTIDE SEQUENCE [LARGE SCALE GENOMIC DNA]</scope>
    <source>
        <strain evidence="1 2">MK-45</strain>
    </source>
</reference>
<evidence type="ECO:0008006" key="3">
    <source>
        <dbReference type="Google" id="ProtNLM"/>
    </source>
</evidence>
<accession>A0A3Q9ER13</accession>
<dbReference type="SUPFAM" id="SSF50370">
    <property type="entry name" value="Ricin B-like lectins"/>
    <property type="match status" value="1"/>
</dbReference>